<protein>
    <submittedName>
        <fullName evidence="1">Uncharacterized protein</fullName>
    </submittedName>
</protein>
<reference evidence="1 2" key="1">
    <citation type="submission" date="2019-03" db="EMBL/GenBank/DDBJ databases">
        <title>First draft genome of Liparis tanakae, snailfish: a comprehensive survey of snailfish specific genes.</title>
        <authorList>
            <person name="Kim W."/>
            <person name="Song I."/>
            <person name="Jeong J.-H."/>
            <person name="Kim D."/>
            <person name="Kim S."/>
            <person name="Ryu S."/>
            <person name="Song J.Y."/>
            <person name="Lee S.K."/>
        </authorList>
    </citation>
    <scope>NUCLEOTIDE SEQUENCE [LARGE SCALE GENOMIC DNA]</scope>
    <source>
        <tissue evidence="1">Muscle</tissue>
    </source>
</reference>
<comment type="caution">
    <text evidence="1">The sequence shown here is derived from an EMBL/GenBank/DDBJ whole genome shotgun (WGS) entry which is preliminary data.</text>
</comment>
<dbReference type="EMBL" id="SRLO01000241">
    <property type="protein sequence ID" value="TNN65094.1"/>
    <property type="molecule type" value="Genomic_DNA"/>
</dbReference>
<sequence>MICKITLGHVQELAFPPEGVSRARRTHSHPDACCLDPLVILQLFHTQKKAFIVFHIIWSVSGAGWSTASQIPPEGGHVTHWSSKYLWLCSDINRKRETRGSWARAET</sequence>
<keyword evidence="2" id="KW-1185">Reference proteome</keyword>
<dbReference type="AlphaFoldDB" id="A0A4Z2HJI1"/>
<evidence type="ECO:0000313" key="1">
    <source>
        <dbReference type="EMBL" id="TNN65094.1"/>
    </source>
</evidence>
<gene>
    <name evidence="1" type="ORF">EYF80_024703</name>
</gene>
<dbReference type="Proteomes" id="UP000314294">
    <property type="component" value="Unassembled WGS sequence"/>
</dbReference>
<name>A0A4Z2HJI1_9TELE</name>
<evidence type="ECO:0000313" key="2">
    <source>
        <dbReference type="Proteomes" id="UP000314294"/>
    </source>
</evidence>
<organism evidence="1 2">
    <name type="scientific">Liparis tanakae</name>
    <name type="common">Tanaka's snailfish</name>
    <dbReference type="NCBI Taxonomy" id="230148"/>
    <lineage>
        <taxon>Eukaryota</taxon>
        <taxon>Metazoa</taxon>
        <taxon>Chordata</taxon>
        <taxon>Craniata</taxon>
        <taxon>Vertebrata</taxon>
        <taxon>Euteleostomi</taxon>
        <taxon>Actinopterygii</taxon>
        <taxon>Neopterygii</taxon>
        <taxon>Teleostei</taxon>
        <taxon>Neoteleostei</taxon>
        <taxon>Acanthomorphata</taxon>
        <taxon>Eupercaria</taxon>
        <taxon>Perciformes</taxon>
        <taxon>Cottioidei</taxon>
        <taxon>Cottales</taxon>
        <taxon>Liparidae</taxon>
        <taxon>Liparis</taxon>
    </lineage>
</organism>
<accession>A0A4Z2HJI1</accession>
<proteinExistence type="predicted"/>